<dbReference type="Gene3D" id="3.30.700.30">
    <property type="match status" value="1"/>
</dbReference>
<keyword evidence="10" id="KW-0464">Manganese</keyword>
<keyword evidence="7" id="KW-0460">Magnesium</keyword>
<dbReference type="GO" id="GO:0046872">
    <property type="term" value="F:metal ion binding"/>
    <property type="evidence" value="ECO:0007669"/>
    <property type="project" value="UniProtKB-KW"/>
</dbReference>
<evidence type="ECO:0000259" key="15">
    <source>
        <dbReference type="PROSITE" id="PS50975"/>
    </source>
</evidence>
<dbReference type="InterPro" id="IPR041265">
    <property type="entry name" value="PCC_BT"/>
</dbReference>
<dbReference type="Gene3D" id="3.30.470.20">
    <property type="entry name" value="ATP-grasp fold, B domain"/>
    <property type="match status" value="1"/>
</dbReference>
<evidence type="ECO:0000256" key="4">
    <source>
        <dbReference type="ARBA" id="ARBA00022723"/>
    </source>
</evidence>
<dbReference type="SUPFAM" id="SSF56059">
    <property type="entry name" value="Glutathione synthetase ATP-binding domain-like"/>
    <property type="match status" value="1"/>
</dbReference>
<feature type="domain" description="ATP-grasp" evidence="15">
    <location>
        <begin position="38"/>
        <end position="108"/>
    </location>
</feature>
<keyword evidence="8" id="KW-0442">Lipid degradation</keyword>
<dbReference type="PANTHER" id="PTHR18866:SF33">
    <property type="entry name" value="METHYLCROTONOYL-COA CARBOXYLASE SUBUNIT ALPHA, MITOCHONDRIAL-RELATED"/>
    <property type="match status" value="1"/>
</dbReference>
<dbReference type="GO" id="GO:0005739">
    <property type="term" value="C:mitochondrion"/>
    <property type="evidence" value="ECO:0007669"/>
    <property type="project" value="TreeGrafter"/>
</dbReference>
<evidence type="ECO:0000313" key="18">
    <source>
        <dbReference type="WBParaSite" id="ACRNAN_scaffold14161.g13371.t1"/>
    </source>
</evidence>
<keyword evidence="4" id="KW-0479">Metal-binding</keyword>
<dbReference type="SUPFAM" id="SSF51230">
    <property type="entry name" value="Single hybrid motif"/>
    <property type="match status" value="1"/>
</dbReference>
<evidence type="ECO:0000313" key="17">
    <source>
        <dbReference type="Proteomes" id="UP000887540"/>
    </source>
</evidence>
<proteinExistence type="predicted"/>
<evidence type="ECO:0000256" key="10">
    <source>
        <dbReference type="ARBA" id="ARBA00023211"/>
    </source>
</evidence>
<evidence type="ECO:0000256" key="11">
    <source>
        <dbReference type="ARBA" id="ARBA00023267"/>
    </source>
</evidence>
<feature type="domain" description="Lipoyl-binding" evidence="14">
    <location>
        <begin position="387"/>
        <end position="462"/>
    </location>
</feature>
<dbReference type="PROSITE" id="PS50975">
    <property type="entry name" value="ATP_GRASP"/>
    <property type="match status" value="1"/>
</dbReference>
<accession>A0A914CTQ7</accession>
<sequence>EIQLLCDKHGNGIYLNERECSIQRRNQKVIEEAPSSFVDPELRRRLGEEAVQLALAVGYDSAGTVEFLVDSQKKHYFNEMNTRLQVEHPITEEITNIDLVQQMIRIAYGHPLNIKQNDVHINGWSFESRVYAEDPYRGFGIPSIGRLTKYEEPLHIQGIRCDSGIREGSEISIYYDPMICKLISYGKDRLEALNRMEDALDNYVTNNLSLLRDIFGEENFRAGNITTKYLYKTYPEGFKGASLSDEEKIAVIGIASALKAYKELTNFIKLKSPKSSIGEKITKDFHFITYFEHEDPNSPKKPYTVEIKKISPHNNTITFNVNGNKLEIEGELKFSSVLHLIVNNKPMSIQPISKSVDEISISYKGSWFKLKVLPDACHDLLKYMKERPKIDTSKVVLAPMPGAIKNVSVKVGDTVGEGQEVVIIEAMKMQNSLTAPRLGKVKAINCHVGSTVDKNDVLVEFE</sequence>
<dbReference type="SUPFAM" id="SSF51246">
    <property type="entry name" value="Rudiment single hybrid motif"/>
    <property type="match status" value="1"/>
</dbReference>
<evidence type="ECO:0000256" key="13">
    <source>
        <dbReference type="PROSITE-ProRule" id="PRU00409"/>
    </source>
</evidence>
<name>A0A914CTQ7_9BILA</name>
<evidence type="ECO:0000256" key="1">
    <source>
        <dbReference type="ARBA" id="ARBA00005060"/>
    </source>
</evidence>
<evidence type="ECO:0000259" key="16">
    <source>
        <dbReference type="PROSITE" id="PS50979"/>
    </source>
</evidence>
<dbReference type="SMART" id="SM00878">
    <property type="entry name" value="Biotin_carb_C"/>
    <property type="match status" value="1"/>
</dbReference>
<keyword evidence="6 13" id="KW-0067">ATP-binding</keyword>
<evidence type="ECO:0000256" key="7">
    <source>
        <dbReference type="ARBA" id="ARBA00022842"/>
    </source>
</evidence>
<dbReference type="InterPro" id="IPR005482">
    <property type="entry name" value="Biotin_COase_C"/>
</dbReference>
<keyword evidence="9" id="KW-0443">Lipid metabolism</keyword>
<dbReference type="InterPro" id="IPR011054">
    <property type="entry name" value="Rudment_hybrid_motif"/>
</dbReference>
<dbReference type="InterPro" id="IPR050856">
    <property type="entry name" value="Biotin_carboxylase_complex"/>
</dbReference>
<dbReference type="InterPro" id="IPR001882">
    <property type="entry name" value="Biotin_BS"/>
</dbReference>
<reference evidence="18" key="1">
    <citation type="submission" date="2022-11" db="UniProtKB">
        <authorList>
            <consortium name="WormBaseParasite"/>
        </authorList>
    </citation>
    <scope>IDENTIFICATION</scope>
</reference>
<dbReference type="CDD" id="cd06850">
    <property type="entry name" value="biotinyl_domain"/>
    <property type="match status" value="1"/>
</dbReference>
<keyword evidence="11" id="KW-0092">Biotin</keyword>
<dbReference type="InterPro" id="IPR011764">
    <property type="entry name" value="Biotin_carboxylation_dom"/>
</dbReference>
<dbReference type="InterPro" id="IPR000089">
    <property type="entry name" value="Biotin_lipoyl"/>
</dbReference>
<evidence type="ECO:0000256" key="5">
    <source>
        <dbReference type="ARBA" id="ARBA00022741"/>
    </source>
</evidence>
<dbReference type="GO" id="GO:0016042">
    <property type="term" value="P:lipid catabolic process"/>
    <property type="evidence" value="ECO:0007669"/>
    <property type="project" value="UniProtKB-KW"/>
</dbReference>
<dbReference type="Pfam" id="PF02785">
    <property type="entry name" value="Biotin_carb_C"/>
    <property type="match status" value="1"/>
</dbReference>
<comment type="catalytic activity">
    <reaction evidence="12">
        <text>propanoyl-CoA + hydrogencarbonate + ATP = (S)-methylmalonyl-CoA + ADP + phosphate + H(+)</text>
        <dbReference type="Rhea" id="RHEA:23720"/>
        <dbReference type="ChEBI" id="CHEBI:15378"/>
        <dbReference type="ChEBI" id="CHEBI:17544"/>
        <dbReference type="ChEBI" id="CHEBI:30616"/>
        <dbReference type="ChEBI" id="CHEBI:43474"/>
        <dbReference type="ChEBI" id="CHEBI:57327"/>
        <dbReference type="ChEBI" id="CHEBI:57392"/>
        <dbReference type="ChEBI" id="CHEBI:456216"/>
        <dbReference type="EC" id="6.4.1.3"/>
    </reaction>
    <physiologicalReaction direction="left-to-right" evidence="12">
        <dbReference type="Rhea" id="RHEA:23721"/>
    </physiologicalReaction>
</comment>
<dbReference type="PROSITE" id="PS50979">
    <property type="entry name" value="BC"/>
    <property type="match status" value="1"/>
</dbReference>
<dbReference type="WBParaSite" id="ACRNAN_scaffold14161.g13371.t1">
    <property type="protein sequence ID" value="ACRNAN_scaffold14161.g13371.t1"/>
    <property type="gene ID" value="ACRNAN_scaffold14161.g13371"/>
</dbReference>
<dbReference type="InterPro" id="IPR011053">
    <property type="entry name" value="Single_hybrid_motif"/>
</dbReference>
<dbReference type="FunFam" id="2.40.50.100:FF:000003">
    <property type="entry name" value="Acetyl-CoA carboxylase biotin carboxyl carrier protein"/>
    <property type="match status" value="1"/>
</dbReference>
<dbReference type="Pfam" id="PF00364">
    <property type="entry name" value="Biotin_lipoyl"/>
    <property type="match status" value="1"/>
</dbReference>
<evidence type="ECO:0000256" key="9">
    <source>
        <dbReference type="ARBA" id="ARBA00023098"/>
    </source>
</evidence>
<dbReference type="PANTHER" id="PTHR18866">
    <property type="entry name" value="CARBOXYLASE:PYRUVATE/ACETYL-COA/PROPIONYL-COA CARBOXYLASE"/>
    <property type="match status" value="1"/>
</dbReference>
<dbReference type="InterPro" id="IPR011761">
    <property type="entry name" value="ATP-grasp"/>
</dbReference>
<dbReference type="AlphaFoldDB" id="A0A914CTQ7"/>
<keyword evidence="3" id="KW-0436">Ligase</keyword>
<evidence type="ECO:0000256" key="3">
    <source>
        <dbReference type="ARBA" id="ARBA00022598"/>
    </source>
</evidence>
<protein>
    <recommendedName>
        <fullName evidence="2">propionyl-CoA carboxylase</fullName>
        <ecNumber evidence="2">6.4.1.3</ecNumber>
    </recommendedName>
</protein>
<evidence type="ECO:0000256" key="6">
    <source>
        <dbReference type="ARBA" id="ARBA00022840"/>
    </source>
</evidence>
<dbReference type="EC" id="6.4.1.3" evidence="2"/>
<comment type="pathway">
    <text evidence="1">Metabolic intermediate metabolism; propanoyl-CoA degradation; succinyl-CoA from propanoyl-CoA: step 1/3.</text>
</comment>
<dbReference type="Pfam" id="PF18140">
    <property type="entry name" value="PCC_BT"/>
    <property type="match status" value="1"/>
</dbReference>
<dbReference type="Gene3D" id="2.40.50.100">
    <property type="match status" value="1"/>
</dbReference>
<dbReference type="InterPro" id="IPR005479">
    <property type="entry name" value="CPAse_ATP-bd"/>
</dbReference>
<dbReference type="Pfam" id="PF02786">
    <property type="entry name" value="CPSase_L_D2"/>
    <property type="match status" value="1"/>
</dbReference>
<dbReference type="PROSITE" id="PS00188">
    <property type="entry name" value="BIOTIN"/>
    <property type="match status" value="1"/>
</dbReference>
<evidence type="ECO:0000256" key="8">
    <source>
        <dbReference type="ARBA" id="ARBA00022963"/>
    </source>
</evidence>
<dbReference type="Proteomes" id="UP000887540">
    <property type="component" value="Unplaced"/>
</dbReference>
<dbReference type="GO" id="GO:0004658">
    <property type="term" value="F:propionyl-CoA carboxylase activity"/>
    <property type="evidence" value="ECO:0007669"/>
    <property type="project" value="UniProtKB-EC"/>
</dbReference>
<keyword evidence="5 13" id="KW-0547">Nucleotide-binding</keyword>
<evidence type="ECO:0000259" key="14">
    <source>
        <dbReference type="PROSITE" id="PS50968"/>
    </source>
</evidence>
<evidence type="ECO:0000256" key="12">
    <source>
        <dbReference type="ARBA" id="ARBA00049495"/>
    </source>
</evidence>
<evidence type="ECO:0000256" key="2">
    <source>
        <dbReference type="ARBA" id="ARBA00013050"/>
    </source>
</evidence>
<keyword evidence="17" id="KW-1185">Reference proteome</keyword>
<dbReference type="PROSITE" id="PS50968">
    <property type="entry name" value="BIOTINYL_LIPOYL"/>
    <property type="match status" value="1"/>
</dbReference>
<dbReference type="PROSITE" id="PS00867">
    <property type="entry name" value="CPSASE_2"/>
    <property type="match status" value="1"/>
</dbReference>
<organism evidence="17 18">
    <name type="scientific">Acrobeloides nanus</name>
    <dbReference type="NCBI Taxonomy" id="290746"/>
    <lineage>
        <taxon>Eukaryota</taxon>
        <taxon>Metazoa</taxon>
        <taxon>Ecdysozoa</taxon>
        <taxon>Nematoda</taxon>
        <taxon>Chromadorea</taxon>
        <taxon>Rhabditida</taxon>
        <taxon>Tylenchina</taxon>
        <taxon>Cephalobomorpha</taxon>
        <taxon>Cephaloboidea</taxon>
        <taxon>Cephalobidae</taxon>
        <taxon>Acrobeloides</taxon>
    </lineage>
</organism>
<dbReference type="GO" id="GO:0005524">
    <property type="term" value="F:ATP binding"/>
    <property type="evidence" value="ECO:0007669"/>
    <property type="project" value="UniProtKB-UniRule"/>
</dbReference>
<feature type="domain" description="Biotin carboxylation" evidence="16">
    <location>
        <begin position="1"/>
        <end position="235"/>
    </location>
</feature>